<dbReference type="PROSITE" id="PS50110">
    <property type="entry name" value="RESPONSE_REGULATORY"/>
    <property type="match status" value="2"/>
</dbReference>
<dbReference type="PROSITE" id="PS50112">
    <property type="entry name" value="PAS"/>
    <property type="match status" value="1"/>
</dbReference>
<dbReference type="InterPro" id="IPR011006">
    <property type="entry name" value="CheY-like_superfamily"/>
</dbReference>
<dbReference type="InterPro" id="IPR001789">
    <property type="entry name" value="Sig_transdc_resp-reg_receiver"/>
</dbReference>
<feature type="domain" description="Response regulatory" evidence="20">
    <location>
        <begin position="993"/>
        <end position="1109"/>
    </location>
</feature>
<dbReference type="GO" id="GO:0016787">
    <property type="term" value="F:hydrolase activity"/>
    <property type="evidence" value="ECO:0007669"/>
    <property type="project" value="UniProtKB-KW"/>
</dbReference>
<dbReference type="OrthoDB" id="9810730at2"/>
<comment type="catalytic activity">
    <reaction evidence="1">
        <text>ATP + protein L-histidine = ADP + protein N-phospho-L-histidine.</text>
        <dbReference type="EC" id="2.7.13.3"/>
    </reaction>
</comment>
<evidence type="ECO:0000256" key="6">
    <source>
        <dbReference type="ARBA" id="ARBA00022679"/>
    </source>
</evidence>
<dbReference type="STRING" id="674.VM_08085"/>
<dbReference type="CDD" id="cd00130">
    <property type="entry name" value="PAS"/>
    <property type="match status" value="1"/>
</dbReference>
<keyword evidence="8" id="KW-0547">Nucleotide-binding</keyword>
<comment type="subcellular location">
    <subcellularLocation>
        <location evidence="2">Cell membrane</location>
        <topology evidence="2">Multi-pass membrane protein</topology>
    </subcellularLocation>
</comment>
<dbReference type="Pfam" id="PF01627">
    <property type="entry name" value="Hpt"/>
    <property type="match status" value="1"/>
</dbReference>
<keyword evidence="5 16" id="KW-0597">Phosphoprotein</keyword>
<evidence type="ECO:0000256" key="14">
    <source>
        <dbReference type="ARBA" id="ARBA00023136"/>
    </source>
</evidence>
<evidence type="ECO:0000256" key="5">
    <source>
        <dbReference type="ARBA" id="ARBA00022553"/>
    </source>
</evidence>
<dbReference type="PANTHER" id="PTHR45339:SF1">
    <property type="entry name" value="HYBRID SIGNAL TRANSDUCTION HISTIDINE KINASE J"/>
    <property type="match status" value="1"/>
</dbReference>
<evidence type="ECO:0000256" key="1">
    <source>
        <dbReference type="ARBA" id="ARBA00000085"/>
    </source>
</evidence>
<evidence type="ECO:0000259" key="20">
    <source>
        <dbReference type="PROSITE" id="PS50110"/>
    </source>
</evidence>
<dbReference type="InterPro" id="IPR003661">
    <property type="entry name" value="HisK_dim/P_dom"/>
</dbReference>
<keyword evidence="7 18" id="KW-0812">Transmembrane</keyword>
<dbReference type="GO" id="GO:0005524">
    <property type="term" value="F:ATP binding"/>
    <property type="evidence" value="ECO:0007669"/>
    <property type="project" value="UniProtKB-KW"/>
</dbReference>
<dbReference type="InterPro" id="IPR036641">
    <property type="entry name" value="HPT_dom_sf"/>
</dbReference>
<dbReference type="CDD" id="cd00082">
    <property type="entry name" value="HisKA"/>
    <property type="match status" value="1"/>
</dbReference>
<dbReference type="CDD" id="cd16922">
    <property type="entry name" value="HATPase_EvgS-ArcB-TorS-like"/>
    <property type="match status" value="1"/>
</dbReference>
<evidence type="ECO:0000259" key="19">
    <source>
        <dbReference type="PROSITE" id="PS50109"/>
    </source>
</evidence>
<feature type="domain" description="HPt" evidence="23">
    <location>
        <begin position="1157"/>
        <end position="1249"/>
    </location>
</feature>
<dbReference type="SMART" id="SM00073">
    <property type="entry name" value="HPT"/>
    <property type="match status" value="1"/>
</dbReference>
<dbReference type="InterPro" id="IPR036097">
    <property type="entry name" value="HisK_dim/P_sf"/>
</dbReference>
<evidence type="ECO:0000256" key="15">
    <source>
        <dbReference type="PROSITE-ProRule" id="PRU00110"/>
    </source>
</evidence>
<dbReference type="CDD" id="cd17546">
    <property type="entry name" value="REC_hyHK_CKI1_RcsC-like"/>
    <property type="match status" value="2"/>
</dbReference>
<dbReference type="InterPro" id="IPR000700">
    <property type="entry name" value="PAS-assoc_C"/>
</dbReference>
<keyword evidence="17" id="KW-0175">Coiled coil</keyword>
<evidence type="ECO:0000256" key="13">
    <source>
        <dbReference type="ARBA" id="ARBA00023012"/>
    </source>
</evidence>
<reference evidence="24" key="1">
    <citation type="submission" date="2017-12" db="EMBL/GenBank/DDBJ databases">
        <title>FDA dAtabase for Regulatory Grade micrObial Sequences (FDA-ARGOS): Supporting development and validation of Infectious Disease Dx tests.</title>
        <authorList>
            <person name="Hoffmann M."/>
            <person name="Allard M."/>
            <person name="Evans P."/>
            <person name="Brown E."/>
            <person name="Tallon L.J."/>
            <person name="Sadzewicz L."/>
            <person name="Sengamalay N."/>
            <person name="Ott S."/>
            <person name="Godinez A."/>
            <person name="Nagaraj S."/>
            <person name="Vavikolanu K."/>
            <person name="Aluvathingal J."/>
            <person name="Nadendla S."/>
            <person name="Hobson J."/>
            <person name="Sichtig H."/>
        </authorList>
    </citation>
    <scope>NUCLEOTIDE SEQUENCE [LARGE SCALE GENOMIC DNA]</scope>
    <source>
        <strain evidence="24">FDAARGOS_113</strain>
    </source>
</reference>
<dbReference type="SUPFAM" id="SSF52172">
    <property type="entry name" value="CheY-like"/>
    <property type="match status" value="2"/>
</dbReference>
<dbReference type="GO" id="GO:0000155">
    <property type="term" value="F:phosphorelay sensor kinase activity"/>
    <property type="evidence" value="ECO:0007669"/>
    <property type="project" value="InterPro"/>
</dbReference>
<dbReference type="EMBL" id="LOSJ02000002">
    <property type="protein sequence ID" value="PNM58205.1"/>
    <property type="molecule type" value="Genomic_DNA"/>
</dbReference>
<dbReference type="InterPro" id="IPR036890">
    <property type="entry name" value="HATPase_C_sf"/>
</dbReference>
<dbReference type="Pfam" id="PF00512">
    <property type="entry name" value="HisKA"/>
    <property type="match status" value="1"/>
</dbReference>
<accession>A0A2J9V388</accession>
<dbReference type="SUPFAM" id="SSF55785">
    <property type="entry name" value="PYP-like sensor domain (PAS domain)"/>
    <property type="match status" value="1"/>
</dbReference>
<feature type="transmembrane region" description="Helical" evidence="18">
    <location>
        <begin position="6"/>
        <end position="23"/>
    </location>
</feature>
<keyword evidence="14 18" id="KW-0472">Membrane</keyword>
<evidence type="ECO:0000256" key="3">
    <source>
        <dbReference type="ARBA" id="ARBA00012438"/>
    </source>
</evidence>
<feature type="modified residue" description="4-aspartylphosphate" evidence="16">
    <location>
        <position position="902"/>
    </location>
</feature>
<evidence type="ECO:0000256" key="11">
    <source>
        <dbReference type="ARBA" id="ARBA00022840"/>
    </source>
</evidence>
<evidence type="ECO:0000313" key="25">
    <source>
        <dbReference type="Proteomes" id="UP000053748"/>
    </source>
</evidence>
<feature type="domain" description="PAS" evidence="21">
    <location>
        <begin position="470"/>
        <end position="539"/>
    </location>
</feature>
<evidence type="ECO:0000313" key="24">
    <source>
        <dbReference type="EMBL" id="PNM58205.1"/>
    </source>
</evidence>
<dbReference type="FunFam" id="1.10.287.130:FF:000038">
    <property type="entry name" value="Sensory transduction histidine kinase"/>
    <property type="match status" value="1"/>
</dbReference>
<evidence type="ECO:0000256" key="7">
    <source>
        <dbReference type="ARBA" id="ARBA00022692"/>
    </source>
</evidence>
<feature type="modified residue" description="4-aspartylphosphate" evidence="16">
    <location>
        <position position="1042"/>
    </location>
</feature>
<dbReference type="InterPro" id="IPR008207">
    <property type="entry name" value="Sig_transdc_His_kin_Hpt_dom"/>
</dbReference>
<keyword evidence="9 24" id="KW-0418">Kinase</keyword>
<dbReference type="Pfam" id="PF02518">
    <property type="entry name" value="HATPase_c"/>
    <property type="match status" value="1"/>
</dbReference>
<dbReference type="SMART" id="SM00448">
    <property type="entry name" value="REC"/>
    <property type="match status" value="2"/>
</dbReference>
<dbReference type="Gene3D" id="1.20.120.160">
    <property type="entry name" value="HPT domain"/>
    <property type="match status" value="1"/>
</dbReference>
<dbReference type="InterPro" id="IPR013656">
    <property type="entry name" value="PAS_4"/>
</dbReference>
<dbReference type="FunFam" id="3.30.565.10:FF:000099">
    <property type="entry name" value="Sensory transduction histidine kinase"/>
    <property type="match status" value="1"/>
</dbReference>
<name>A0A2J9V388_VIBMI</name>
<dbReference type="InterPro" id="IPR000014">
    <property type="entry name" value="PAS"/>
</dbReference>
<evidence type="ECO:0000256" key="9">
    <source>
        <dbReference type="ARBA" id="ARBA00022777"/>
    </source>
</evidence>
<dbReference type="GO" id="GO:0005886">
    <property type="term" value="C:plasma membrane"/>
    <property type="evidence" value="ECO:0007669"/>
    <property type="project" value="UniProtKB-SubCell"/>
</dbReference>
<evidence type="ECO:0000259" key="22">
    <source>
        <dbReference type="PROSITE" id="PS50113"/>
    </source>
</evidence>
<evidence type="ECO:0000256" key="17">
    <source>
        <dbReference type="SAM" id="Coils"/>
    </source>
</evidence>
<feature type="domain" description="Histidine kinase" evidence="19">
    <location>
        <begin position="613"/>
        <end position="834"/>
    </location>
</feature>
<dbReference type="EC" id="2.7.13.3" evidence="3"/>
<feature type="domain" description="Response regulatory" evidence="20">
    <location>
        <begin position="853"/>
        <end position="969"/>
    </location>
</feature>
<evidence type="ECO:0000256" key="18">
    <source>
        <dbReference type="SAM" id="Phobius"/>
    </source>
</evidence>
<dbReference type="Gene3D" id="3.30.565.10">
    <property type="entry name" value="Histidine kinase-like ATPase, C-terminal domain"/>
    <property type="match status" value="1"/>
</dbReference>
<evidence type="ECO:0000259" key="23">
    <source>
        <dbReference type="PROSITE" id="PS50894"/>
    </source>
</evidence>
<dbReference type="SUPFAM" id="SSF55781">
    <property type="entry name" value="GAF domain-like"/>
    <property type="match status" value="1"/>
</dbReference>
<keyword evidence="12 18" id="KW-1133">Transmembrane helix</keyword>
<dbReference type="PROSITE" id="PS50894">
    <property type="entry name" value="HPT"/>
    <property type="match status" value="1"/>
</dbReference>
<keyword evidence="6" id="KW-0808">Transferase</keyword>
<dbReference type="Gene3D" id="1.10.287.130">
    <property type="match status" value="1"/>
</dbReference>
<dbReference type="PROSITE" id="PS50109">
    <property type="entry name" value="HIS_KIN"/>
    <property type="match status" value="1"/>
</dbReference>
<evidence type="ECO:0000256" key="2">
    <source>
        <dbReference type="ARBA" id="ARBA00004651"/>
    </source>
</evidence>
<dbReference type="SMART" id="SM00091">
    <property type="entry name" value="PAS"/>
    <property type="match status" value="1"/>
</dbReference>
<evidence type="ECO:0000259" key="21">
    <source>
        <dbReference type="PROSITE" id="PS50112"/>
    </source>
</evidence>
<evidence type="ECO:0000256" key="4">
    <source>
        <dbReference type="ARBA" id="ARBA00022475"/>
    </source>
</evidence>
<dbReference type="InterPro" id="IPR035965">
    <property type="entry name" value="PAS-like_dom_sf"/>
</dbReference>
<dbReference type="CDD" id="cd00088">
    <property type="entry name" value="HPT"/>
    <property type="match status" value="1"/>
</dbReference>
<dbReference type="Pfam" id="PF00072">
    <property type="entry name" value="Response_reg"/>
    <property type="match status" value="2"/>
</dbReference>
<dbReference type="SMART" id="SM00387">
    <property type="entry name" value="HATPase_c"/>
    <property type="match status" value="1"/>
</dbReference>
<dbReference type="SUPFAM" id="SSF47226">
    <property type="entry name" value="Histidine-containing phosphotransfer domain, HPT domain"/>
    <property type="match status" value="1"/>
</dbReference>
<dbReference type="SUPFAM" id="SSF47384">
    <property type="entry name" value="Homodimeric domain of signal transducing histidine kinase"/>
    <property type="match status" value="1"/>
</dbReference>
<sequence>MRSIKAMFAILFCLMAVLALAMFKVTRQVADLRLESHQYSEQLYQFYRLSQELKQSSDHLTKFARAYASTGNERWLRLFNQVLDVRNGKLPAPANNDYEFWDVVVLNDSKELDQVSQNRYPALIERVRQSGISSVEFLELQNALALSDQLVSLEREAFMAVKGWKKEFAGDYKYTGEPDLNFARSLLYSEKYFLEKAKIMAAIGSAHSNIVRRIESQVKAAEGQAEYYEKVNIVLVSLLLSAIIASFVLLWVVYIAPLTTLLKTVVKQVRSEDYEFTLTQKAYGELQRFIDSLNVVFHHIAEQLSFNTLVKDFNIIIRNNPTTEALCNQVTQFLLHQFPVELIGLYIYREGVLTRIAGVGQVESAQREYSDPTTTYFSVLRSGKPYAMKTLNGNYQVVSTSGVIALNEVYYLPLQVNHQPIGLLELGTVGMLSMQQYHWLSQMLDDLSVAIQLTQNAELQRLAERKVLEQSQLNQEILDATPNPMYCLSANGTFLTVNAKFLELMGLYNNDVIGKPPQEIFPSSVAERFAQAHQILTQQQSSQNYEISLIDYAGVQREMLVYEASFSDRADKVNGIVGILLDMTERKEMEQELREAKDAADAMSQAKGDFLANMSHEIRTPMNAILGMAHLALNTQLDATQRKYVTRINESAKNLLGIINDILDFSKIEAGKLNVERIDFSLDDVLDNVTAVISLKAQEKGIEFLMDIDPHIPLGLIGDPLRLGQVMVNLCGNAVKFTQQGEIVISARVRQLNEQQVMLLFAVKDTGIGIAQEKLNDLFNAFSQADNSITRQYGGTGLGLSISKQLVELMGGQISVHSEEGKGSTFEFSVVCGLQEAKMRDIAQPLYGLANKRVLVVDDNDSARNILDSLLTAMRFNVVTVSNGFEALSELQHKPFDMLFADWNMPGMNGIELLTRVKSLGLRDHTKCFLVTAYGRDINLDSENSKLIDALIVKPVNPSNLLDAIVTSYGIDHVRHKQNELPLHTRPNFAGQKLLLVEDNEVNQEVALGLLEETGLSVTIANNGQEALEKLENADFDLVLMDMQMPVMDGITATKHIRTNGRWKNLPIVAMTANAMAADIERCLQVGMNGHLSKPIEVDKFYQVLKQFLKSTNTAPQNNHTIDTTSLLNEVITVSQSDLPTLTGIDLEQAIFRIGGNRKRYFEILRHFIDSQKQEMESLSGLIKEQDWVSATRVAHTLKGSAANLGLDELAQLAAKMENDLEQKLELETELIERVDTILMQVDDELSMWENQHKEPERDASIDWAQWYQQLHQAISDYDVIALNLSKPIRQVTVWNSAQQEALINAIENFDFEQAKQLLESYPAL</sequence>
<comment type="caution">
    <text evidence="24">The sequence shown here is derived from an EMBL/GenBank/DDBJ whole genome shotgun (WGS) entry which is preliminary data.</text>
</comment>
<dbReference type="NCBIfam" id="TIGR00229">
    <property type="entry name" value="sensory_box"/>
    <property type="match status" value="1"/>
</dbReference>
<dbReference type="InterPro" id="IPR005467">
    <property type="entry name" value="His_kinase_dom"/>
</dbReference>
<dbReference type="InterPro" id="IPR004358">
    <property type="entry name" value="Sig_transdc_His_kin-like_C"/>
</dbReference>
<protein>
    <recommendedName>
        <fullName evidence="3">histidine kinase</fullName>
        <ecNumber evidence="3">2.7.13.3</ecNumber>
    </recommendedName>
</protein>
<feature type="modified residue" description="Phosphohistidine" evidence="15">
    <location>
        <position position="1196"/>
    </location>
</feature>
<keyword evidence="25" id="KW-1185">Reference proteome</keyword>
<dbReference type="Proteomes" id="UP000053748">
    <property type="component" value="Unassembled WGS sequence"/>
</dbReference>
<proteinExistence type="predicted"/>
<feature type="coiled-coil region" evidence="17">
    <location>
        <begin position="1207"/>
        <end position="1234"/>
    </location>
</feature>
<feature type="transmembrane region" description="Helical" evidence="18">
    <location>
        <begin position="233"/>
        <end position="254"/>
    </location>
</feature>
<dbReference type="InterPro" id="IPR003594">
    <property type="entry name" value="HATPase_dom"/>
</dbReference>
<keyword evidence="11" id="KW-0067">ATP-binding</keyword>
<organism evidence="24 25">
    <name type="scientific">Vibrio mimicus</name>
    <dbReference type="NCBI Taxonomy" id="674"/>
    <lineage>
        <taxon>Bacteria</taxon>
        <taxon>Pseudomonadati</taxon>
        <taxon>Pseudomonadota</taxon>
        <taxon>Gammaproteobacteria</taxon>
        <taxon>Vibrionales</taxon>
        <taxon>Vibrionaceae</taxon>
        <taxon>Vibrio</taxon>
    </lineage>
</organism>
<dbReference type="PROSITE" id="PS50113">
    <property type="entry name" value="PAC"/>
    <property type="match status" value="1"/>
</dbReference>
<dbReference type="PANTHER" id="PTHR45339">
    <property type="entry name" value="HYBRID SIGNAL TRANSDUCTION HISTIDINE KINASE J"/>
    <property type="match status" value="1"/>
</dbReference>
<evidence type="ECO:0000256" key="16">
    <source>
        <dbReference type="PROSITE-ProRule" id="PRU00169"/>
    </source>
</evidence>
<gene>
    <name evidence="24" type="ORF">AL544_020200</name>
</gene>
<dbReference type="Pfam" id="PF08448">
    <property type="entry name" value="PAS_4"/>
    <property type="match status" value="1"/>
</dbReference>
<keyword evidence="13" id="KW-0902">Two-component regulatory system</keyword>
<dbReference type="Gene3D" id="3.30.450.20">
    <property type="entry name" value="PAS domain"/>
    <property type="match status" value="1"/>
</dbReference>
<dbReference type="SMART" id="SM00388">
    <property type="entry name" value="HisKA"/>
    <property type="match status" value="1"/>
</dbReference>
<keyword evidence="10" id="KW-0378">Hydrolase</keyword>
<dbReference type="PRINTS" id="PR00344">
    <property type="entry name" value="BCTRLSENSOR"/>
</dbReference>
<feature type="domain" description="PAC" evidence="22">
    <location>
        <begin position="543"/>
        <end position="595"/>
    </location>
</feature>
<evidence type="ECO:0000256" key="10">
    <source>
        <dbReference type="ARBA" id="ARBA00022801"/>
    </source>
</evidence>
<evidence type="ECO:0000256" key="12">
    <source>
        <dbReference type="ARBA" id="ARBA00022989"/>
    </source>
</evidence>
<dbReference type="SUPFAM" id="SSF55874">
    <property type="entry name" value="ATPase domain of HSP90 chaperone/DNA topoisomerase II/histidine kinase"/>
    <property type="match status" value="1"/>
</dbReference>
<keyword evidence="4" id="KW-1003">Cell membrane</keyword>
<dbReference type="Gene3D" id="3.40.50.2300">
    <property type="match status" value="2"/>
</dbReference>
<evidence type="ECO:0000256" key="8">
    <source>
        <dbReference type="ARBA" id="ARBA00022741"/>
    </source>
</evidence>